<name>R0KGV7_EXST2</name>
<feature type="compositionally biased region" description="Basic and acidic residues" evidence="1">
    <location>
        <begin position="407"/>
        <end position="423"/>
    </location>
</feature>
<protein>
    <submittedName>
        <fullName evidence="2">Uncharacterized protein</fullName>
    </submittedName>
</protein>
<feature type="compositionally biased region" description="Low complexity" evidence="1">
    <location>
        <begin position="688"/>
        <end position="712"/>
    </location>
</feature>
<feature type="region of interest" description="Disordered" evidence="1">
    <location>
        <begin position="507"/>
        <end position="548"/>
    </location>
</feature>
<feature type="compositionally biased region" description="Pro residues" evidence="1">
    <location>
        <begin position="45"/>
        <end position="58"/>
    </location>
</feature>
<feature type="compositionally biased region" description="Basic and acidic residues" evidence="1">
    <location>
        <begin position="153"/>
        <end position="185"/>
    </location>
</feature>
<feature type="region of interest" description="Disordered" evidence="1">
    <location>
        <begin position="117"/>
        <end position="253"/>
    </location>
</feature>
<evidence type="ECO:0000313" key="2">
    <source>
        <dbReference type="EMBL" id="EOA87282.1"/>
    </source>
</evidence>
<dbReference type="OrthoDB" id="3801583at2759"/>
<dbReference type="HOGENOM" id="CLU_031063_0_0_1"/>
<reference evidence="2 3" key="2">
    <citation type="journal article" date="2013" name="PLoS Genet.">
        <title>Comparative genome structure, secondary metabolite, and effector coding capacity across Cochliobolus pathogens.</title>
        <authorList>
            <person name="Condon B.J."/>
            <person name="Leng Y."/>
            <person name="Wu D."/>
            <person name="Bushley K.E."/>
            <person name="Ohm R.A."/>
            <person name="Otillar R."/>
            <person name="Martin J."/>
            <person name="Schackwitz W."/>
            <person name="Grimwood J."/>
            <person name="MohdZainudin N."/>
            <person name="Xue C."/>
            <person name="Wang R."/>
            <person name="Manning V.A."/>
            <person name="Dhillon B."/>
            <person name="Tu Z.J."/>
            <person name="Steffenson B.J."/>
            <person name="Salamov A."/>
            <person name="Sun H."/>
            <person name="Lowry S."/>
            <person name="LaButti K."/>
            <person name="Han J."/>
            <person name="Copeland A."/>
            <person name="Lindquist E."/>
            <person name="Barry K."/>
            <person name="Schmutz J."/>
            <person name="Baker S.E."/>
            <person name="Ciuffetti L.M."/>
            <person name="Grigoriev I.V."/>
            <person name="Zhong S."/>
            <person name="Turgeon B.G."/>
        </authorList>
    </citation>
    <scope>NUCLEOTIDE SEQUENCE [LARGE SCALE GENOMIC DNA]</scope>
    <source>
        <strain evidence="3">28A</strain>
    </source>
</reference>
<dbReference type="AlphaFoldDB" id="R0KGV7"/>
<sequence length="732" mass="79463">MADSKPTSRPTSPEIVRPDTLRRRISLGFNTLVSALPLRRNTPQQEPPPRPKTAPTPNQPLVRPNVDTAQRPERRVPIPPIHIPSLAEPEQPCPYDETKYHSFSSTERRRCTFCGMRPPSRLSSSSPCKECRSRSPFSHMKLGFGHRPKLRGRKEVKPSTLEAPEREQDSSDDEGPRIVPREIAAKRIGNPPRKAALPVPRAGALNNSLDPLTEHPPYHSTKRTSASPSKIADTARPQAHHVRPTSPRLHYLHGLPDSKAYPYVRKSEVQQHFAALRAGSPSPLAEFALAAEQQKRKQDRSADFSETVYYGRIPKPALVPEMEKRDCPEQPGRSNVVVVVEEETLQLGGHIVITECVGLEQQHDLDERLHSSMHATAVEHQHSQPRFFRLFSRSNSRAASPASDSPTPRDAEPIVRLRGGDDTHNTAYPSGCGLLLKQLLLTCHRPRRGGTQDTDSSSDEHDSPPRIADPVRIACVKRRNTGTARLPRNIQRRDAVSRTVARSRTFSVSIHRDGDGDADTTTVSSPRTATPTTTHRTPGSPAPCIPPSSFRCPSSPLSLPLKSCSHSNKQTPTPALPPVPAPLDPPCLRGGAGSPSTLRNNDTLPPTLFWLAGGSRRPVDAARWKARKPQTRMGGWLGWAVYGLNGGKGGKGESERDGNSGEAGKGGRKRGKSHLQKEKEMPIVGSRASVRGGVAAEAAVGAETGGHVASGSGQEGGGGEAETAVQQGAVSE</sequence>
<gene>
    <name evidence="2" type="ORF">SETTUDRAFT_153989</name>
</gene>
<evidence type="ECO:0000313" key="3">
    <source>
        <dbReference type="Proteomes" id="UP000016935"/>
    </source>
</evidence>
<dbReference type="Proteomes" id="UP000016935">
    <property type="component" value="Unassembled WGS sequence"/>
</dbReference>
<reference evidence="2 3" key="1">
    <citation type="journal article" date="2012" name="PLoS Pathog.">
        <title>Diverse lifestyles and strategies of plant pathogenesis encoded in the genomes of eighteen Dothideomycetes fungi.</title>
        <authorList>
            <person name="Ohm R.A."/>
            <person name="Feau N."/>
            <person name="Henrissat B."/>
            <person name="Schoch C.L."/>
            <person name="Horwitz B.A."/>
            <person name="Barry K.W."/>
            <person name="Condon B.J."/>
            <person name="Copeland A.C."/>
            <person name="Dhillon B."/>
            <person name="Glaser F."/>
            <person name="Hesse C.N."/>
            <person name="Kosti I."/>
            <person name="LaButti K."/>
            <person name="Lindquist E.A."/>
            <person name="Lucas S."/>
            <person name="Salamov A.A."/>
            <person name="Bradshaw R.E."/>
            <person name="Ciuffetti L."/>
            <person name="Hamelin R.C."/>
            <person name="Kema G.H.J."/>
            <person name="Lawrence C."/>
            <person name="Scott J.A."/>
            <person name="Spatafora J.W."/>
            <person name="Turgeon B.G."/>
            <person name="de Wit P.J.G.M."/>
            <person name="Zhong S."/>
            <person name="Goodwin S.B."/>
            <person name="Grigoriev I.V."/>
        </authorList>
    </citation>
    <scope>NUCLEOTIDE SEQUENCE [LARGE SCALE GENOMIC DNA]</scope>
    <source>
        <strain evidence="3">28A</strain>
    </source>
</reference>
<feature type="region of interest" description="Disordered" evidence="1">
    <location>
        <begin position="79"/>
        <end position="98"/>
    </location>
</feature>
<feature type="compositionally biased region" description="Low complexity" evidence="1">
    <location>
        <begin position="117"/>
        <end position="127"/>
    </location>
</feature>
<feature type="compositionally biased region" description="Polar residues" evidence="1">
    <location>
        <begin position="1"/>
        <end position="11"/>
    </location>
</feature>
<organism evidence="2 3">
    <name type="scientific">Exserohilum turcicum (strain 28A)</name>
    <name type="common">Northern leaf blight fungus</name>
    <name type="synonym">Setosphaeria turcica</name>
    <dbReference type="NCBI Taxonomy" id="671987"/>
    <lineage>
        <taxon>Eukaryota</taxon>
        <taxon>Fungi</taxon>
        <taxon>Dikarya</taxon>
        <taxon>Ascomycota</taxon>
        <taxon>Pezizomycotina</taxon>
        <taxon>Dothideomycetes</taxon>
        <taxon>Pleosporomycetidae</taxon>
        <taxon>Pleosporales</taxon>
        <taxon>Pleosporineae</taxon>
        <taxon>Pleosporaceae</taxon>
        <taxon>Exserohilum</taxon>
    </lineage>
</organism>
<feature type="region of interest" description="Disordered" evidence="1">
    <location>
        <begin position="1"/>
        <end position="71"/>
    </location>
</feature>
<dbReference type="EMBL" id="KB908592">
    <property type="protein sequence ID" value="EOA87282.1"/>
    <property type="molecule type" value="Genomic_DNA"/>
</dbReference>
<dbReference type="RefSeq" id="XP_008025731.1">
    <property type="nucleotide sequence ID" value="XM_008027540.1"/>
</dbReference>
<dbReference type="eggNOG" id="ENOG502SYD7">
    <property type="taxonomic scope" value="Eukaryota"/>
</dbReference>
<feature type="region of interest" description="Disordered" evidence="1">
    <location>
        <begin position="394"/>
        <end position="423"/>
    </location>
</feature>
<feature type="compositionally biased region" description="Low complexity" evidence="1">
    <location>
        <begin position="520"/>
        <end position="539"/>
    </location>
</feature>
<feature type="region of interest" description="Disordered" evidence="1">
    <location>
        <begin position="446"/>
        <end position="468"/>
    </location>
</feature>
<dbReference type="GeneID" id="19397361"/>
<evidence type="ECO:0000256" key="1">
    <source>
        <dbReference type="SAM" id="MobiDB-lite"/>
    </source>
</evidence>
<keyword evidence="3" id="KW-1185">Reference proteome</keyword>
<feature type="compositionally biased region" description="Low complexity" evidence="1">
    <location>
        <begin position="394"/>
        <end position="406"/>
    </location>
</feature>
<accession>R0KGV7</accession>
<feature type="compositionally biased region" description="Basic and acidic residues" evidence="1">
    <location>
        <begin position="650"/>
        <end position="659"/>
    </location>
</feature>
<proteinExistence type="predicted"/>
<feature type="region of interest" description="Disordered" evidence="1">
    <location>
        <begin position="647"/>
        <end position="732"/>
    </location>
</feature>
<feature type="compositionally biased region" description="Low complexity" evidence="1">
    <location>
        <begin position="721"/>
        <end position="732"/>
    </location>
</feature>